<dbReference type="InterPro" id="IPR011989">
    <property type="entry name" value="ARM-like"/>
</dbReference>
<proteinExistence type="inferred from homology"/>
<comment type="similarity">
    <text evidence="1">Belongs to the importin alpha family.</text>
</comment>
<sequence>MHPYLPNCPFSHPSHLFSLLPYERGNASPKTEKKTLFSLSDSRAPSSEIQKKAELFLLTYCNMSSSYTQKPNANLGILLSPLHQLRSQYQTQLPPCLQVLLIHSKNVLKRLCCFHRQEDLWSKNPLKALPALLNSSNMLACREGLVPACVHPLTQFKEDSEKKKLDVEFGITVPDSPVEGLRKLMVGIFSTQFKWILRLGIKRYPGLGRTVLWTATKTQHCKARLLSAVGMKGSSVMNKLYSVEESSEKVADLGAAVMVSVAGYYGLKLEVSKLIERAEKGVNETEQPPPPPPQPQPEILMLLKALEEVALSRALREYLKKKKKKAVKTEESGITPPPPPPRLLPTWLNRVGAGGKSSLQREEERMLKYQRSLFPRRKLLSVERNPLSDRCPRLLEFLTKGKTIHSFRPVTEHGAVPIFVTVALLAEKDPSHSLLLTRFLSLSVLFDRGGRFINFSDLVRPGSSTDEKVHPSLVPALPSIIGNIVTGDDAQTQHPATRQTKAPFRMLVCRFSHDALLSLLSLLTHNHNKSIKKEACWTISIITAGKRTRLLYVKLGLICRLVSLLTRSTLLIFKDYHGGSRRIERGSRDIYHLVVMMQPQSPGGFKPITLILLSHCTFCVCGIKSRKKRQAALGIRQEEDHKIKNNKINNNLARRFTECLEQDQDRSVRILTVAVEKLKEMVESEAPMKGRQNLLCLIQELEILKPNA</sequence>
<accession>A0A8S9MR65</accession>
<comment type="caution">
    <text evidence="4">The sequence shown here is derived from an EMBL/GenBank/DDBJ whole genome shotgun (WGS) entry which is preliminary data.</text>
</comment>
<dbReference type="Gene3D" id="1.25.10.10">
    <property type="entry name" value="Leucine-rich Repeat Variant"/>
    <property type="match status" value="1"/>
</dbReference>
<dbReference type="Proteomes" id="UP000712600">
    <property type="component" value="Unassembled WGS sequence"/>
</dbReference>
<name>A0A8S9MR65_BRACR</name>
<dbReference type="AlphaFoldDB" id="A0A8S9MR65"/>
<evidence type="ECO:0000256" key="1">
    <source>
        <dbReference type="ARBA" id="ARBA00010394"/>
    </source>
</evidence>
<protein>
    <submittedName>
        <fullName evidence="4">Uncharacterized protein</fullName>
    </submittedName>
</protein>
<keyword evidence="3" id="KW-0653">Protein transport</keyword>
<gene>
    <name evidence="4" type="ORF">F2Q69_00056742</name>
</gene>
<dbReference type="SUPFAM" id="SSF48371">
    <property type="entry name" value="ARM repeat"/>
    <property type="match status" value="1"/>
</dbReference>
<evidence type="ECO:0000313" key="4">
    <source>
        <dbReference type="EMBL" id="KAF3485043.1"/>
    </source>
</evidence>
<reference evidence="4" key="1">
    <citation type="submission" date="2019-12" db="EMBL/GenBank/DDBJ databases">
        <title>Genome sequencing and annotation of Brassica cretica.</title>
        <authorList>
            <person name="Studholme D.J."/>
            <person name="Sarris P."/>
        </authorList>
    </citation>
    <scope>NUCLEOTIDE SEQUENCE</scope>
    <source>
        <strain evidence="4">PFS-109/04</strain>
        <tissue evidence="4">Leaf</tissue>
    </source>
</reference>
<dbReference type="PANTHER" id="PTHR23316">
    <property type="entry name" value="IMPORTIN ALPHA"/>
    <property type="match status" value="1"/>
</dbReference>
<keyword evidence="2" id="KW-0813">Transport</keyword>
<dbReference type="InterPro" id="IPR016024">
    <property type="entry name" value="ARM-type_fold"/>
</dbReference>
<evidence type="ECO:0000313" key="5">
    <source>
        <dbReference type="Proteomes" id="UP000712600"/>
    </source>
</evidence>
<evidence type="ECO:0000256" key="3">
    <source>
        <dbReference type="ARBA" id="ARBA00022927"/>
    </source>
</evidence>
<dbReference type="GO" id="GO:0015031">
    <property type="term" value="P:protein transport"/>
    <property type="evidence" value="ECO:0007669"/>
    <property type="project" value="UniProtKB-KW"/>
</dbReference>
<dbReference type="EMBL" id="QGKX02002183">
    <property type="protein sequence ID" value="KAF3485043.1"/>
    <property type="molecule type" value="Genomic_DNA"/>
</dbReference>
<organism evidence="4 5">
    <name type="scientific">Brassica cretica</name>
    <name type="common">Mustard</name>
    <dbReference type="NCBI Taxonomy" id="69181"/>
    <lineage>
        <taxon>Eukaryota</taxon>
        <taxon>Viridiplantae</taxon>
        <taxon>Streptophyta</taxon>
        <taxon>Embryophyta</taxon>
        <taxon>Tracheophyta</taxon>
        <taxon>Spermatophyta</taxon>
        <taxon>Magnoliopsida</taxon>
        <taxon>eudicotyledons</taxon>
        <taxon>Gunneridae</taxon>
        <taxon>Pentapetalae</taxon>
        <taxon>rosids</taxon>
        <taxon>malvids</taxon>
        <taxon>Brassicales</taxon>
        <taxon>Brassicaceae</taxon>
        <taxon>Brassiceae</taxon>
        <taxon>Brassica</taxon>
    </lineage>
</organism>
<evidence type="ECO:0000256" key="2">
    <source>
        <dbReference type="ARBA" id="ARBA00022448"/>
    </source>
</evidence>